<evidence type="ECO:0000256" key="9">
    <source>
        <dbReference type="ARBA" id="ARBA00023136"/>
    </source>
</evidence>
<evidence type="ECO:0000313" key="16">
    <source>
        <dbReference type="EMBL" id="MCX2982897.1"/>
    </source>
</evidence>
<gene>
    <name evidence="16" type="ORF">EYC98_18705</name>
</gene>
<evidence type="ECO:0000256" key="3">
    <source>
        <dbReference type="ARBA" id="ARBA00022452"/>
    </source>
</evidence>
<dbReference type="Pfam" id="PF00593">
    <property type="entry name" value="TonB_dep_Rec_b-barrel"/>
    <property type="match status" value="1"/>
</dbReference>
<organism evidence="16 17">
    <name type="scientific">Candidatus Litorirhabdus singularis</name>
    <dbReference type="NCBI Taxonomy" id="2518993"/>
    <lineage>
        <taxon>Bacteria</taxon>
        <taxon>Pseudomonadati</taxon>
        <taxon>Pseudomonadota</taxon>
        <taxon>Gammaproteobacteria</taxon>
        <taxon>Cellvibrionales</taxon>
        <taxon>Halieaceae</taxon>
        <taxon>Candidatus Litorirhabdus</taxon>
    </lineage>
</organism>
<dbReference type="InterPro" id="IPR036942">
    <property type="entry name" value="Beta-barrel_TonB_sf"/>
</dbReference>
<keyword evidence="17" id="KW-1185">Reference proteome</keyword>
<evidence type="ECO:0000259" key="15">
    <source>
        <dbReference type="Pfam" id="PF07715"/>
    </source>
</evidence>
<dbReference type="InterPro" id="IPR012910">
    <property type="entry name" value="Plug_dom"/>
</dbReference>
<dbReference type="PANTHER" id="PTHR32552">
    <property type="entry name" value="FERRICHROME IRON RECEPTOR-RELATED"/>
    <property type="match status" value="1"/>
</dbReference>
<comment type="caution">
    <text evidence="16">The sequence shown here is derived from an EMBL/GenBank/DDBJ whole genome shotgun (WGS) entry which is preliminary data.</text>
</comment>
<evidence type="ECO:0000256" key="6">
    <source>
        <dbReference type="ARBA" id="ARBA00023004"/>
    </source>
</evidence>
<keyword evidence="4" id="KW-0410">Iron transport</keyword>
<reference evidence="16" key="1">
    <citation type="submission" date="2019-02" db="EMBL/GenBank/DDBJ databases">
        <authorList>
            <person name="Li S.-H."/>
        </authorList>
    </citation>
    <scope>NUCLEOTIDE SEQUENCE</scope>
    <source>
        <strain evidence="16">IMCC14734</strain>
    </source>
</reference>
<dbReference type="InterPro" id="IPR000531">
    <property type="entry name" value="Beta-barrel_TonB"/>
</dbReference>
<sequence>MNKPISLSPMLPLAVAISAIASMELHAQDAAAEKTGAEMVLEEMVVTARRREEGLQDAPIAISAFTGDSLAYRGVTRLDEIVSFVPSLTLENNPAFGGSSNSAAIYLRGVGQKDFLPTTEPGVGLYVDGVYLARSVGGILDLVDVERLEVLRGPQGTLFGRNTIGGAISITTKKPEPDEEMSAELSAAYGTDDRINLKGSLMLPLSDTVAVRGSIASFSQDGYVDRADGIDLGNDDTLTGRLALAWLPSDRLRIDLAADATKDRENGPAMQLIGIDYTDLSQLEGVVAAVPPPMAFIHNVTTAALGPGMPCAATDAAGNGVTSNPGSPNCYDDRYINGKNATNQGTAPTESNTDILGLSATVAYEMTDAVTLKSITAWRDLDSEFARDGDHSPHRISQFEDTLEQEQFSQELQLLGSHEKLEWIVGAYYFAEEGDNVNTLDFTISNFQSGGEFDNEAWAIFAQATYDITEQLHFTLGGRYTEESKKFTPNQVIFENYYAGISNVVPPGNPLAALDAPFLQAGTLILPSVEKEIEIDEFTPMANLSYDFSDDLMFYGSYSEGFKSGGFTQRVFPPIIAGVTAPPGTPDIDLIPTYDPEFVKAYELGFKSTLADGKVRLNGALFTSDYDDLQVQVFNSVAPVTENIGSATISGVELEVQAAPGNGWLIEGSFSYLDAEYNDIETDLTLIGENFAFERIPEMSGSLGVSKEVDMSDLGDVVLRVDWSYRDETYNDAYNTELLKTESYDLWNASARWTNTAGDWSVLLSGRNLGDEQYLVTGVYGTAFQSYEGNYDRGRQWLLEVTKTF</sequence>
<keyword evidence="3 11" id="KW-1134">Transmembrane beta strand</keyword>
<keyword evidence="16" id="KW-0675">Receptor</keyword>
<evidence type="ECO:0000256" key="1">
    <source>
        <dbReference type="ARBA" id="ARBA00004571"/>
    </source>
</evidence>
<feature type="domain" description="TonB-dependent receptor-like beta-barrel" evidence="14">
    <location>
        <begin position="322"/>
        <end position="769"/>
    </location>
</feature>
<dbReference type="RefSeq" id="WP_279246922.1">
    <property type="nucleotide sequence ID" value="NZ_SHNN01000004.1"/>
</dbReference>
<keyword evidence="13" id="KW-0732">Signal</keyword>
<evidence type="ECO:0000256" key="11">
    <source>
        <dbReference type="PROSITE-ProRule" id="PRU01360"/>
    </source>
</evidence>
<keyword evidence="8 12" id="KW-0798">TonB box</keyword>
<dbReference type="PANTHER" id="PTHR32552:SF81">
    <property type="entry name" value="TONB-DEPENDENT OUTER MEMBRANE RECEPTOR"/>
    <property type="match status" value="1"/>
</dbReference>
<dbReference type="CDD" id="cd01347">
    <property type="entry name" value="ligand_gated_channel"/>
    <property type="match status" value="1"/>
</dbReference>
<keyword evidence="5 11" id="KW-0812">Transmembrane</keyword>
<comment type="subcellular location">
    <subcellularLocation>
        <location evidence="1 11">Cell outer membrane</location>
        <topology evidence="1 11">Multi-pass membrane protein</topology>
    </subcellularLocation>
</comment>
<accession>A0ABT3TKP5</accession>
<keyword evidence="2 11" id="KW-0813">Transport</keyword>
<protein>
    <submittedName>
        <fullName evidence="16">TonB-dependent receptor</fullName>
    </submittedName>
</protein>
<evidence type="ECO:0000259" key="14">
    <source>
        <dbReference type="Pfam" id="PF00593"/>
    </source>
</evidence>
<dbReference type="Gene3D" id="2.40.170.20">
    <property type="entry name" value="TonB-dependent receptor, beta-barrel domain"/>
    <property type="match status" value="2"/>
</dbReference>
<dbReference type="InterPro" id="IPR039426">
    <property type="entry name" value="TonB-dep_rcpt-like"/>
</dbReference>
<dbReference type="Proteomes" id="UP001143362">
    <property type="component" value="Unassembled WGS sequence"/>
</dbReference>
<keyword evidence="10 11" id="KW-0998">Cell outer membrane</keyword>
<evidence type="ECO:0000256" key="2">
    <source>
        <dbReference type="ARBA" id="ARBA00022448"/>
    </source>
</evidence>
<dbReference type="PROSITE" id="PS52016">
    <property type="entry name" value="TONB_DEPENDENT_REC_3"/>
    <property type="match status" value="1"/>
</dbReference>
<evidence type="ECO:0000256" key="7">
    <source>
        <dbReference type="ARBA" id="ARBA00023065"/>
    </source>
</evidence>
<evidence type="ECO:0000256" key="12">
    <source>
        <dbReference type="RuleBase" id="RU003357"/>
    </source>
</evidence>
<evidence type="ECO:0000256" key="4">
    <source>
        <dbReference type="ARBA" id="ARBA00022496"/>
    </source>
</evidence>
<feature type="signal peptide" evidence="13">
    <location>
        <begin position="1"/>
        <end position="27"/>
    </location>
</feature>
<feature type="chain" id="PRO_5045996666" evidence="13">
    <location>
        <begin position="28"/>
        <end position="805"/>
    </location>
</feature>
<keyword evidence="6" id="KW-0408">Iron</keyword>
<name>A0ABT3TKP5_9GAMM</name>
<evidence type="ECO:0000313" key="17">
    <source>
        <dbReference type="Proteomes" id="UP001143362"/>
    </source>
</evidence>
<proteinExistence type="inferred from homology"/>
<evidence type="ECO:0000256" key="5">
    <source>
        <dbReference type="ARBA" id="ARBA00022692"/>
    </source>
</evidence>
<feature type="domain" description="TonB-dependent receptor plug" evidence="15">
    <location>
        <begin position="55"/>
        <end position="167"/>
    </location>
</feature>
<evidence type="ECO:0000256" key="13">
    <source>
        <dbReference type="SAM" id="SignalP"/>
    </source>
</evidence>
<keyword evidence="7" id="KW-0406">Ion transport</keyword>
<evidence type="ECO:0000256" key="10">
    <source>
        <dbReference type="ARBA" id="ARBA00023237"/>
    </source>
</evidence>
<dbReference type="EMBL" id="SHNN01000004">
    <property type="protein sequence ID" value="MCX2982897.1"/>
    <property type="molecule type" value="Genomic_DNA"/>
</dbReference>
<evidence type="ECO:0000256" key="8">
    <source>
        <dbReference type="ARBA" id="ARBA00023077"/>
    </source>
</evidence>
<keyword evidence="9 11" id="KW-0472">Membrane</keyword>
<dbReference type="SUPFAM" id="SSF56935">
    <property type="entry name" value="Porins"/>
    <property type="match status" value="1"/>
</dbReference>
<comment type="similarity">
    <text evidence="11 12">Belongs to the TonB-dependent receptor family.</text>
</comment>
<dbReference type="Pfam" id="PF07715">
    <property type="entry name" value="Plug"/>
    <property type="match status" value="1"/>
</dbReference>